<sequence length="70" mass="8246">MKVRAAVKKLCEYCRVVKRRKKVYVLCNSNPKHKQRQGFCTLAYQPQPAMVLLLLKLQPCIVSFYSRPFE</sequence>
<evidence type="ECO:0000313" key="2">
    <source>
        <dbReference type="Proteomes" id="UP001162992"/>
    </source>
</evidence>
<protein>
    <submittedName>
        <fullName evidence="1">Uncharacterized protein</fullName>
    </submittedName>
</protein>
<proteinExistence type="predicted"/>
<comment type="caution">
    <text evidence="1">The sequence shown here is derived from an EMBL/GenBank/DDBJ whole genome shotgun (WGS) entry which is preliminary data.</text>
</comment>
<dbReference type="Proteomes" id="UP001162992">
    <property type="component" value="Chromosome 2"/>
</dbReference>
<gene>
    <name evidence="1" type="ORF">O6H91_02G030000</name>
</gene>
<evidence type="ECO:0000313" key="1">
    <source>
        <dbReference type="EMBL" id="KAJ7564717.1"/>
    </source>
</evidence>
<organism evidence="1 2">
    <name type="scientific">Diphasiastrum complanatum</name>
    <name type="common">Issler's clubmoss</name>
    <name type="synonym">Lycopodium complanatum</name>
    <dbReference type="NCBI Taxonomy" id="34168"/>
    <lineage>
        <taxon>Eukaryota</taxon>
        <taxon>Viridiplantae</taxon>
        <taxon>Streptophyta</taxon>
        <taxon>Embryophyta</taxon>
        <taxon>Tracheophyta</taxon>
        <taxon>Lycopodiopsida</taxon>
        <taxon>Lycopodiales</taxon>
        <taxon>Lycopodiaceae</taxon>
        <taxon>Lycopodioideae</taxon>
        <taxon>Diphasiastrum</taxon>
    </lineage>
</organism>
<keyword evidence="2" id="KW-1185">Reference proteome</keyword>
<reference evidence="2" key="1">
    <citation type="journal article" date="2024" name="Proc. Natl. Acad. Sci. U.S.A.">
        <title>Extraordinary preservation of gene collinearity over three hundred million years revealed in homosporous lycophytes.</title>
        <authorList>
            <person name="Li C."/>
            <person name="Wickell D."/>
            <person name="Kuo L.Y."/>
            <person name="Chen X."/>
            <person name="Nie B."/>
            <person name="Liao X."/>
            <person name="Peng D."/>
            <person name="Ji J."/>
            <person name="Jenkins J."/>
            <person name="Williams M."/>
            <person name="Shu S."/>
            <person name="Plott C."/>
            <person name="Barry K."/>
            <person name="Rajasekar S."/>
            <person name="Grimwood J."/>
            <person name="Han X."/>
            <person name="Sun S."/>
            <person name="Hou Z."/>
            <person name="He W."/>
            <person name="Dai G."/>
            <person name="Sun C."/>
            <person name="Schmutz J."/>
            <person name="Leebens-Mack J.H."/>
            <person name="Li F.W."/>
            <person name="Wang L."/>
        </authorList>
    </citation>
    <scope>NUCLEOTIDE SEQUENCE [LARGE SCALE GENOMIC DNA]</scope>
    <source>
        <strain evidence="2">cv. PW_Plant_1</strain>
    </source>
</reference>
<accession>A0ACC2EDY5</accession>
<dbReference type="EMBL" id="CM055093">
    <property type="protein sequence ID" value="KAJ7564717.1"/>
    <property type="molecule type" value="Genomic_DNA"/>
</dbReference>
<name>A0ACC2EDY5_DIPCM</name>